<proteinExistence type="predicted"/>
<dbReference type="AlphaFoldDB" id="A0A7Y0E068"/>
<dbReference type="EMBL" id="JABBNT010000003">
    <property type="protein sequence ID" value="NMM44804.1"/>
    <property type="molecule type" value="Genomic_DNA"/>
</dbReference>
<name>A0A7Y0E068_9PROT</name>
<comment type="caution">
    <text evidence="2">The sequence shown here is derived from an EMBL/GenBank/DDBJ whole genome shotgun (WGS) entry which is preliminary data.</text>
</comment>
<organism evidence="2 3">
    <name type="scientific">Pacificispira spongiicola</name>
    <dbReference type="NCBI Taxonomy" id="2729598"/>
    <lineage>
        <taxon>Bacteria</taxon>
        <taxon>Pseudomonadati</taxon>
        <taxon>Pseudomonadota</taxon>
        <taxon>Alphaproteobacteria</taxon>
        <taxon>Rhodospirillales</taxon>
        <taxon>Rhodospirillaceae</taxon>
        <taxon>Pacificispira</taxon>
    </lineage>
</organism>
<keyword evidence="3" id="KW-1185">Reference proteome</keyword>
<dbReference type="PANTHER" id="PTHR34071">
    <property type="entry name" value="5-NITROIMIDAZOLE ANTIBIOTICS RESISTANCE PROTEIN, NIMA-FAMILY-RELATED PROTEIN-RELATED"/>
    <property type="match status" value="1"/>
</dbReference>
<dbReference type="RefSeq" id="WP_169625197.1">
    <property type="nucleotide sequence ID" value="NZ_JABBNT010000003.1"/>
</dbReference>
<evidence type="ECO:0000313" key="2">
    <source>
        <dbReference type="EMBL" id="NMM44804.1"/>
    </source>
</evidence>
<sequence>MTQQHDIAGGAAQSGRYTPTDRSRIRRNHKRAVYDRATIHAIVDATPLCHIGYVIDGQPFVTPTFHWRDGDTLYWHGSSASRMLKAQKGGIPVCVTVTHFDGLVLARTAFDHTANFRTAILYGKAQAITGSAEKNAALHDMMDLYFPGRMAQLRENTAKELKATSVIRMEIEDAVAKVRNGPPGDDEDGLSNKDVWAGVLPRTETWGTPEPDEHLSSNIPVPVYPRFR</sequence>
<evidence type="ECO:0000256" key="1">
    <source>
        <dbReference type="SAM" id="MobiDB-lite"/>
    </source>
</evidence>
<feature type="region of interest" description="Disordered" evidence="1">
    <location>
        <begin position="1"/>
        <end position="25"/>
    </location>
</feature>
<gene>
    <name evidence="2" type="ORF">HH303_09975</name>
</gene>
<dbReference type="SUPFAM" id="SSF50475">
    <property type="entry name" value="FMN-binding split barrel"/>
    <property type="match status" value="1"/>
</dbReference>
<dbReference type="Gene3D" id="2.30.110.10">
    <property type="entry name" value="Electron Transport, Fmn-binding Protein, Chain A"/>
    <property type="match status" value="1"/>
</dbReference>
<dbReference type="PANTHER" id="PTHR34071:SF2">
    <property type="entry name" value="FLAVIN-NUCLEOTIDE-BINDING PROTEIN"/>
    <property type="match status" value="1"/>
</dbReference>
<dbReference type="Pfam" id="PF12900">
    <property type="entry name" value="Pyridox_ox_2"/>
    <property type="match status" value="1"/>
</dbReference>
<evidence type="ECO:0000313" key="3">
    <source>
        <dbReference type="Proteomes" id="UP000539372"/>
    </source>
</evidence>
<reference evidence="2 3" key="1">
    <citation type="submission" date="2020-04" db="EMBL/GenBank/DDBJ databases">
        <title>Rhodospirillaceae bacterium KN72 isolated from deep sea.</title>
        <authorList>
            <person name="Zhang D.-C."/>
        </authorList>
    </citation>
    <scope>NUCLEOTIDE SEQUENCE [LARGE SCALE GENOMIC DNA]</scope>
    <source>
        <strain evidence="2 3">KN72</strain>
    </source>
</reference>
<accession>A0A7Y0E068</accession>
<dbReference type="Proteomes" id="UP000539372">
    <property type="component" value="Unassembled WGS sequence"/>
</dbReference>
<protein>
    <submittedName>
        <fullName evidence="2">Pyridoxamine 5'-phosphate oxidase family protein</fullName>
    </submittedName>
</protein>
<dbReference type="InterPro" id="IPR012349">
    <property type="entry name" value="Split_barrel_FMN-bd"/>
</dbReference>
<dbReference type="InterPro" id="IPR024747">
    <property type="entry name" value="Pyridox_Oxase-rel"/>
</dbReference>